<dbReference type="CDD" id="cd00130">
    <property type="entry name" value="PAS"/>
    <property type="match status" value="1"/>
</dbReference>
<reference evidence="5 6" key="1">
    <citation type="submission" date="2020-07" db="EMBL/GenBank/DDBJ databases">
        <title>Taxonomic revisions and descriptions of new bacterial species based on genomic comparisons in the high-G+C-content subgroup of the family Alcaligenaceae.</title>
        <authorList>
            <person name="Szabo A."/>
            <person name="Felfoldi T."/>
        </authorList>
    </citation>
    <scope>NUCLEOTIDE SEQUENCE [LARGE SCALE GENOMIC DNA]</scope>
    <source>
        <strain evidence="5 6">DSM 25667</strain>
    </source>
</reference>
<evidence type="ECO:0000256" key="1">
    <source>
        <dbReference type="ARBA" id="ARBA00023015"/>
    </source>
</evidence>
<dbReference type="EMBL" id="JACCEV010000003">
    <property type="protein sequence ID" value="NYT86623.1"/>
    <property type="molecule type" value="Genomic_DNA"/>
</dbReference>
<accession>A0A853H804</accession>
<comment type="caution">
    <text evidence="5">The sequence shown here is derived from an EMBL/GenBank/DDBJ whole genome shotgun (WGS) entry which is preliminary data.</text>
</comment>
<dbReference type="RefSeq" id="WP_130040082.1">
    <property type="nucleotide sequence ID" value="NZ_JACCEV010000003.1"/>
</dbReference>
<dbReference type="InterPro" id="IPR000792">
    <property type="entry name" value="Tscrpt_reg_LuxR_C"/>
</dbReference>
<dbReference type="InterPro" id="IPR016032">
    <property type="entry name" value="Sig_transdc_resp-reg_C-effctor"/>
</dbReference>
<dbReference type="Gene3D" id="1.10.10.10">
    <property type="entry name" value="Winged helix-like DNA-binding domain superfamily/Winged helix DNA-binding domain"/>
    <property type="match status" value="1"/>
</dbReference>
<keyword evidence="2" id="KW-0238">DNA-binding</keyword>
<dbReference type="Proteomes" id="UP000554144">
    <property type="component" value="Unassembled WGS sequence"/>
</dbReference>
<feature type="domain" description="HTH luxR-type" evidence="4">
    <location>
        <begin position="134"/>
        <end position="199"/>
    </location>
</feature>
<dbReference type="CDD" id="cd06170">
    <property type="entry name" value="LuxR_C_like"/>
    <property type="match status" value="1"/>
</dbReference>
<dbReference type="Pfam" id="PF13426">
    <property type="entry name" value="PAS_9"/>
    <property type="match status" value="1"/>
</dbReference>
<keyword evidence="1" id="KW-0805">Transcription regulation</keyword>
<sequence length="203" mass="23277">MNLEKRSESPFFQAGEHAPHILHGLAFKESPAPQIITQNRRILQCNKAFAALFGFSTAELENELILRLYPNRADYHEIGDRCLKALQHTTSYEDERFMQHRNGQIFWTRARGVTLTPNQPFELMIWSFDRIRHNETKTTELTPREQEVSGFIVNGLTCKETAVALGISHRTVEVHRARVMKKLGAKNTAELVSKIVMITHTGH</sequence>
<evidence type="ECO:0000256" key="2">
    <source>
        <dbReference type="ARBA" id="ARBA00023125"/>
    </source>
</evidence>
<keyword evidence="6" id="KW-1185">Reference proteome</keyword>
<proteinExistence type="predicted"/>
<dbReference type="OrthoDB" id="8533716at2"/>
<dbReference type="AlphaFoldDB" id="A0A853H804"/>
<name>A0A853H804_9BURK</name>
<dbReference type="InterPro" id="IPR036388">
    <property type="entry name" value="WH-like_DNA-bd_sf"/>
</dbReference>
<dbReference type="PROSITE" id="PS50043">
    <property type="entry name" value="HTH_LUXR_2"/>
    <property type="match status" value="1"/>
</dbReference>
<dbReference type="PRINTS" id="PR00038">
    <property type="entry name" value="HTHLUXR"/>
</dbReference>
<dbReference type="Pfam" id="PF00196">
    <property type="entry name" value="GerE"/>
    <property type="match status" value="1"/>
</dbReference>
<dbReference type="InterPro" id="IPR035965">
    <property type="entry name" value="PAS-like_dom_sf"/>
</dbReference>
<dbReference type="SUPFAM" id="SSF55785">
    <property type="entry name" value="PYP-like sensor domain (PAS domain)"/>
    <property type="match status" value="1"/>
</dbReference>
<dbReference type="SMART" id="SM00421">
    <property type="entry name" value="HTH_LUXR"/>
    <property type="match status" value="1"/>
</dbReference>
<dbReference type="GO" id="GO:0003677">
    <property type="term" value="F:DNA binding"/>
    <property type="evidence" value="ECO:0007669"/>
    <property type="project" value="UniProtKB-KW"/>
</dbReference>
<dbReference type="GO" id="GO:0006355">
    <property type="term" value="P:regulation of DNA-templated transcription"/>
    <property type="evidence" value="ECO:0007669"/>
    <property type="project" value="InterPro"/>
</dbReference>
<gene>
    <name evidence="5" type="ORF">H0A62_13505</name>
</gene>
<dbReference type="PANTHER" id="PTHR44688:SF16">
    <property type="entry name" value="DNA-BINDING TRANSCRIPTIONAL ACTIVATOR DEVR_DOSR"/>
    <property type="match status" value="1"/>
</dbReference>
<organism evidence="5 6">
    <name type="scientific">Pollutimonas harenae</name>
    <dbReference type="NCBI Taxonomy" id="657015"/>
    <lineage>
        <taxon>Bacteria</taxon>
        <taxon>Pseudomonadati</taxon>
        <taxon>Pseudomonadota</taxon>
        <taxon>Betaproteobacteria</taxon>
        <taxon>Burkholderiales</taxon>
        <taxon>Alcaligenaceae</taxon>
        <taxon>Pollutimonas</taxon>
    </lineage>
</organism>
<dbReference type="Gene3D" id="3.30.450.20">
    <property type="entry name" value="PAS domain"/>
    <property type="match status" value="1"/>
</dbReference>
<protein>
    <submittedName>
        <fullName evidence="5">PAS domain S-box protein</fullName>
    </submittedName>
</protein>
<dbReference type="SUPFAM" id="SSF46894">
    <property type="entry name" value="C-terminal effector domain of the bipartite response regulators"/>
    <property type="match status" value="1"/>
</dbReference>
<evidence type="ECO:0000313" key="5">
    <source>
        <dbReference type="EMBL" id="NYT86623.1"/>
    </source>
</evidence>
<evidence type="ECO:0000256" key="3">
    <source>
        <dbReference type="ARBA" id="ARBA00023163"/>
    </source>
</evidence>
<dbReference type="InterPro" id="IPR000014">
    <property type="entry name" value="PAS"/>
</dbReference>
<dbReference type="NCBIfam" id="TIGR00229">
    <property type="entry name" value="sensory_box"/>
    <property type="match status" value="1"/>
</dbReference>
<evidence type="ECO:0000259" key="4">
    <source>
        <dbReference type="PROSITE" id="PS50043"/>
    </source>
</evidence>
<evidence type="ECO:0000313" key="6">
    <source>
        <dbReference type="Proteomes" id="UP000554144"/>
    </source>
</evidence>
<dbReference type="PANTHER" id="PTHR44688">
    <property type="entry name" value="DNA-BINDING TRANSCRIPTIONAL ACTIVATOR DEVR_DOSR"/>
    <property type="match status" value="1"/>
</dbReference>
<keyword evidence="3" id="KW-0804">Transcription</keyword>